<organism evidence="2 3">
    <name type="scientific">Kribbella deserti</name>
    <dbReference type="NCBI Taxonomy" id="1926257"/>
    <lineage>
        <taxon>Bacteria</taxon>
        <taxon>Bacillati</taxon>
        <taxon>Actinomycetota</taxon>
        <taxon>Actinomycetes</taxon>
        <taxon>Propionibacteriales</taxon>
        <taxon>Kribbellaceae</taxon>
        <taxon>Kribbella</taxon>
    </lineage>
</organism>
<dbReference type="EMBL" id="JBHLTC010000011">
    <property type="protein sequence ID" value="MFC0624439.1"/>
    <property type="molecule type" value="Genomic_DNA"/>
</dbReference>
<protein>
    <submittedName>
        <fullName evidence="2">M50 family metallopeptidase</fullName>
    </submittedName>
</protein>
<keyword evidence="1" id="KW-0472">Membrane</keyword>
<accession>A0ABV6QIH5</accession>
<feature type="transmembrane region" description="Helical" evidence="1">
    <location>
        <begin position="15"/>
        <end position="33"/>
    </location>
</feature>
<feature type="transmembrane region" description="Helical" evidence="1">
    <location>
        <begin position="113"/>
        <end position="130"/>
    </location>
</feature>
<dbReference type="RefSeq" id="WP_380045813.1">
    <property type="nucleotide sequence ID" value="NZ_JBHLTC010000011.1"/>
</dbReference>
<keyword evidence="3" id="KW-1185">Reference proteome</keyword>
<reference evidence="2 3" key="1">
    <citation type="submission" date="2024-09" db="EMBL/GenBank/DDBJ databases">
        <authorList>
            <person name="Sun Q."/>
            <person name="Mori K."/>
        </authorList>
    </citation>
    <scope>NUCLEOTIDE SEQUENCE [LARGE SCALE GENOMIC DNA]</scope>
    <source>
        <strain evidence="2 3">CGMCC 1.15906</strain>
    </source>
</reference>
<proteinExistence type="predicted"/>
<evidence type="ECO:0000313" key="3">
    <source>
        <dbReference type="Proteomes" id="UP001589890"/>
    </source>
</evidence>
<gene>
    <name evidence="2" type="ORF">ACFFGN_10235</name>
</gene>
<feature type="transmembrane region" description="Helical" evidence="1">
    <location>
        <begin position="207"/>
        <end position="230"/>
    </location>
</feature>
<feature type="transmembrane region" description="Helical" evidence="1">
    <location>
        <begin position="162"/>
        <end position="180"/>
    </location>
</feature>
<dbReference type="InterPro" id="IPR049500">
    <property type="entry name" value="Peptidase_M50B-like"/>
</dbReference>
<name>A0ABV6QIH5_9ACTN</name>
<dbReference type="Pfam" id="PF13398">
    <property type="entry name" value="Peptidase_M50B"/>
    <property type="match status" value="1"/>
</dbReference>
<evidence type="ECO:0000256" key="1">
    <source>
        <dbReference type="SAM" id="Phobius"/>
    </source>
</evidence>
<dbReference type="Proteomes" id="UP001589890">
    <property type="component" value="Unassembled WGS sequence"/>
</dbReference>
<evidence type="ECO:0000313" key="2">
    <source>
        <dbReference type="EMBL" id="MFC0624439.1"/>
    </source>
</evidence>
<comment type="caution">
    <text evidence="2">The sequence shown here is derived from an EMBL/GenBank/DDBJ whole genome shotgun (WGS) entry which is preliminary data.</text>
</comment>
<sequence>MDEVWDNLTAVQPAPSGRVLIAIAVLTAVLVIWRPVWRHVRQVVTIAHEGAHGLVAALAGRRLTGIRLHSDTSGLTVSRGKPSGAGMIATLLAGYPGPALFGLAAAFLLSRGYAVALLWVLLVALVLLLLQIRNLFGLWSVLVFGTIVFAVTWWASAETQSAFAYLLTWFLLLAAPRAVAELQRSRRGGAGGNSDADQLAHLTGVPALLWVFVFTTLTVGALLLGAYLTVPALSPFISDFTTARP</sequence>
<feature type="transmembrane region" description="Helical" evidence="1">
    <location>
        <begin position="88"/>
        <end position="107"/>
    </location>
</feature>
<feature type="transmembrane region" description="Helical" evidence="1">
    <location>
        <begin position="137"/>
        <end position="156"/>
    </location>
</feature>
<keyword evidence="1" id="KW-0812">Transmembrane</keyword>
<keyword evidence="1" id="KW-1133">Transmembrane helix</keyword>